<keyword evidence="2" id="KW-1003">Cell membrane</keyword>
<evidence type="ECO:0000313" key="10">
    <source>
        <dbReference type="Proteomes" id="UP001549104"/>
    </source>
</evidence>
<comment type="caution">
    <text evidence="9">The sequence shown here is derived from an EMBL/GenBank/DDBJ whole genome shotgun (WGS) entry which is preliminary data.</text>
</comment>
<gene>
    <name evidence="9" type="ORF">ABIC55_001213</name>
</gene>
<keyword evidence="9" id="KW-0969">Cilium</keyword>
<evidence type="ECO:0000256" key="5">
    <source>
        <dbReference type="ARBA" id="ARBA00023136"/>
    </source>
</evidence>
<proteinExistence type="predicted"/>
<keyword evidence="4 7" id="KW-1133">Transmembrane helix</keyword>
<feature type="signal peptide" evidence="8">
    <location>
        <begin position="1"/>
        <end position="30"/>
    </location>
</feature>
<feature type="chain" id="PRO_5046318203" evidence="8">
    <location>
        <begin position="31"/>
        <end position="236"/>
    </location>
</feature>
<feature type="region of interest" description="Disordered" evidence="6">
    <location>
        <begin position="28"/>
        <end position="70"/>
    </location>
</feature>
<reference evidence="9 10" key="1">
    <citation type="submission" date="2024-06" db="EMBL/GenBank/DDBJ databases">
        <title>Sorghum-associated microbial communities from plants grown in Nebraska, USA.</title>
        <authorList>
            <person name="Schachtman D."/>
        </authorList>
    </citation>
    <scope>NUCLEOTIDE SEQUENCE [LARGE SCALE GENOMIC DNA]</scope>
    <source>
        <strain evidence="9 10">1288</strain>
    </source>
</reference>
<dbReference type="EMBL" id="JBEPME010000001">
    <property type="protein sequence ID" value="MET3656129.1"/>
    <property type="molecule type" value="Genomic_DNA"/>
</dbReference>
<keyword evidence="3 7" id="KW-0812">Transmembrane</keyword>
<dbReference type="RefSeq" id="WP_354312476.1">
    <property type="nucleotide sequence ID" value="NZ_JBEPME010000001.1"/>
</dbReference>
<evidence type="ECO:0000313" key="9">
    <source>
        <dbReference type="EMBL" id="MET3656129.1"/>
    </source>
</evidence>
<evidence type="ECO:0000256" key="4">
    <source>
        <dbReference type="ARBA" id="ARBA00022989"/>
    </source>
</evidence>
<evidence type="ECO:0000256" key="7">
    <source>
        <dbReference type="SAM" id="Phobius"/>
    </source>
</evidence>
<evidence type="ECO:0000256" key="8">
    <source>
        <dbReference type="SAM" id="SignalP"/>
    </source>
</evidence>
<protein>
    <submittedName>
        <fullName evidence="9">Flagellar protein FliO/FliZ</fullName>
    </submittedName>
</protein>
<name>A0ABV2K4X2_SPOPS</name>
<evidence type="ECO:0000256" key="1">
    <source>
        <dbReference type="ARBA" id="ARBA00004236"/>
    </source>
</evidence>
<keyword evidence="10" id="KW-1185">Reference proteome</keyword>
<keyword evidence="8" id="KW-0732">Signal</keyword>
<evidence type="ECO:0000256" key="6">
    <source>
        <dbReference type="SAM" id="MobiDB-lite"/>
    </source>
</evidence>
<evidence type="ECO:0000256" key="2">
    <source>
        <dbReference type="ARBA" id="ARBA00022475"/>
    </source>
</evidence>
<dbReference type="Proteomes" id="UP001549104">
    <property type="component" value="Unassembled WGS sequence"/>
</dbReference>
<keyword evidence="5 7" id="KW-0472">Membrane</keyword>
<sequence>MKLTIVQKFLSAFILLIFLVTQLPNVSVHADTDTDPNKPVSELFNKEPEKGTSTDTDEDAITPPAEDLTTDKADVGSSAGDYIKTLLALVFVLGLLFGLLKFVNRKNKLYDKNRLMKNMGGISLGQHKSIQLVVIGESYYLIGVGDDIRLLKEITDLDEIDKLVEFYAGDNSTEIVSGMLNRILAKVAGKSKSDSNVKTEESPDFSTVFQSRIEEMKEERKRHISRLTEKERNRDE</sequence>
<organism evidence="9 10">
    <name type="scientific">Sporosarcina psychrophila</name>
    <name type="common">Bacillus psychrophilus</name>
    <dbReference type="NCBI Taxonomy" id="1476"/>
    <lineage>
        <taxon>Bacteria</taxon>
        <taxon>Bacillati</taxon>
        <taxon>Bacillota</taxon>
        <taxon>Bacilli</taxon>
        <taxon>Bacillales</taxon>
        <taxon>Caryophanaceae</taxon>
        <taxon>Sporosarcina</taxon>
    </lineage>
</organism>
<evidence type="ECO:0000256" key="3">
    <source>
        <dbReference type="ARBA" id="ARBA00022692"/>
    </source>
</evidence>
<keyword evidence="9" id="KW-0966">Cell projection</keyword>
<dbReference type="InterPro" id="IPR022781">
    <property type="entry name" value="Flagellar_biosynth_FliO"/>
</dbReference>
<accession>A0ABV2K4X2</accession>
<dbReference type="Pfam" id="PF04347">
    <property type="entry name" value="FliO"/>
    <property type="match status" value="1"/>
</dbReference>
<keyword evidence="9" id="KW-0282">Flagellum</keyword>
<comment type="subcellular location">
    <subcellularLocation>
        <location evidence="1">Cell membrane</location>
    </subcellularLocation>
</comment>
<feature type="transmembrane region" description="Helical" evidence="7">
    <location>
        <begin position="82"/>
        <end position="103"/>
    </location>
</feature>